<name>A0ABW1FGI1_9ACTN</name>
<dbReference type="InterPro" id="IPR009081">
    <property type="entry name" value="PP-bd_ACP"/>
</dbReference>
<dbReference type="PANTHER" id="PTHR44845">
    <property type="entry name" value="CARRIER DOMAIN-CONTAINING PROTEIN"/>
    <property type="match status" value="1"/>
</dbReference>
<evidence type="ECO:0000256" key="1">
    <source>
        <dbReference type="ARBA" id="ARBA00022450"/>
    </source>
</evidence>
<reference evidence="5" key="1">
    <citation type="journal article" date="2019" name="Int. J. Syst. Evol. Microbiol.">
        <title>The Global Catalogue of Microorganisms (GCM) 10K type strain sequencing project: providing services to taxonomists for standard genome sequencing and annotation.</title>
        <authorList>
            <consortium name="The Broad Institute Genomics Platform"/>
            <consortium name="The Broad Institute Genome Sequencing Center for Infectious Disease"/>
            <person name="Wu L."/>
            <person name="Ma J."/>
        </authorList>
    </citation>
    <scope>NUCLEOTIDE SEQUENCE [LARGE SCALE GENOMIC DNA]</scope>
    <source>
        <strain evidence="5">CGMCC 1.15809</strain>
    </source>
</reference>
<evidence type="ECO:0000313" key="5">
    <source>
        <dbReference type="Proteomes" id="UP001596241"/>
    </source>
</evidence>
<evidence type="ECO:0000313" key="4">
    <source>
        <dbReference type="EMBL" id="MFC5891968.1"/>
    </source>
</evidence>
<feature type="domain" description="Carrier" evidence="3">
    <location>
        <begin position="11"/>
        <end position="86"/>
    </location>
</feature>
<dbReference type="InterPro" id="IPR020806">
    <property type="entry name" value="PKS_PP-bd"/>
</dbReference>
<dbReference type="EMBL" id="JBHSPW010000002">
    <property type="protein sequence ID" value="MFC5891968.1"/>
    <property type="molecule type" value="Genomic_DNA"/>
</dbReference>
<sequence>MVSKSGPADQISGEDVRRAIGEIWRQVLRVEKLGDRDNFFELGGHSLTASQIISRIERSLHVEVPMGEFFERPTVEQLTEFVLRCRGYEGSAQA</sequence>
<dbReference type="PANTHER" id="PTHR44845:SF6">
    <property type="entry name" value="BETA-ALANINE-ACTIVATING ENZYME"/>
    <property type="match status" value="1"/>
</dbReference>
<evidence type="ECO:0000259" key="3">
    <source>
        <dbReference type="PROSITE" id="PS50075"/>
    </source>
</evidence>
<keyword evidence="5" id="KW-1185">Reference proteome</keyword>
<proteinExistence type="predicted"/>
<dbReference type="PROSITE" id="PS50075">
    <property type="entry name" value="CARRIER"/>
    <property type="match status" value="1"/>
</dbReference>
<dbReference type="InterPro" id="IPR036736">
    <property type="entry name" value="ACP-like_sf"/>
</dbReference>
<organism evidence="4 5">
    <name type="scientific">Streptomyces ramulosus</name>
    <dbReference type="NCBI Taxonomy" id="47762"/>
    <lineage>
        <taxon>Bacteria</taxon>
        <taxon>Bacillati</taxon>
        <taxon>Actinomycetota</taxon>
        <taxon>Actinomycetes</taxon>
        <taxon>Kitasatosporales</taxon>
        <taxon>Streptomycetaceae</taxon>
        <taxon>Streptomyces</taxon>
    </lineage>
</organism>
<dbReference type="RefSeq" id="WP_345092632.1">
    <property type="nucleotide sequence ID" value="NZ_BAAAWG010000022.1"/>
</dbReference>
<dbReference type="Proteomes" id="UP001596241">
    <property type="component" value="Unassembled WGS sequence"/>
</dbReference>
<comment type="caution">
    <text evidence="4">The sequence shown here is derived from an EMBL/GenBank/DDBJ whole genome shotgun (WGS) entry which is preliminary data.</text>
</comment>
<evidence type="ECO:0000256" key="2">
    <source>
        <dbReference type="ARBA" id="ARBA00022553"/>
    </source>
</evidence>
<dbReference type="SMART" id="SM00823">
    <property type="entry name" value="PKS_PP"/>
    <property type="match status" value="1"/>
</dbReference>
<keyword evidence="1" id="KW-0596">Phosphopantetheine</keyword>
<gene>
    <name evidence="4" type="ORF">ACFP3M_03920</name>
</gene>
<dbReference type="Gene3D" id="1.10.1200.10">
    <property type="entry name" value="ACP-like"/>
    <property type="match status" value="1"/>
</dbReference>
<accession>A0ABW1FGI1</accession>
<dbReference type="SUPFAM" id="SSF47336">
    <property type="entry name" value="ACP-like"/>
    <property type="match status" value="1"/>
</dbReference>
<dbReference type="Pfam" id="PF00550">
    <property type="entry name" value="PP-binding"/>
    <property type="match status" value="1"/>
</dbReference>
<protein>
    <submittedName>
        <fullName evidence="4">Phosphopantetheine-binding protein</fullName>
    </submittedName>
</protein>
<keyword evidence="2" id="KW-0597">Phosphoprotein</keyword>